<dbReference type="InterPro" id="IPR001910">
    <property type="entry name" value="Inosine/uridine_hydrolase_dom"/>
</dbReference>
<keyword evidence="2" id="KW-0326">Glycosidase</keyword>
<evidence type="ECO:0000256" key="2">
    <source>
        <dbReference type="ARBA" id="ARBA00023295"/>
    </source>
</evidence>
<evidence type="ECO:0000313" key="5">
    <source>
        <dbReference type="EMBL" id="GAA0603263.1"/>
    </source>
</evidence>
<evidence type="ECO:0000259" key="4">
    <source>
        <dbReference type="Pfam" id="PF01156"/>
    </source>
</evidence>
<dbReference type="Pfam" id="PF01156">
    <property type="entry name" value="IU_nuc_hydro"/>
    <property type="match status" value="1"/>
</dbReference>
<reference evidence="5 6" key="1">
    <citation type="journal article" date="2019" name="Int. J. Syst. Evol. Microbiol.">
        <title>The Global Catalogue of Microorganisms (GCM) 10K type strain sequencing project: providing services to taxonomists for standard genome sequencing and annotation.</title>
        <authorList>
            <consortium name="The Broad Institute Genomics Platform"/>
            <consortium name="The Broad Institute Genome Sequencing Center for Infectious Disease"/>
            <person name="Wu L."/>
            <person name="Ma J."/>
        </authorList>
    </citation>
    <scope>NUCLEOTIDE SEQUENCE [LARGE SCALE GENOMIC DNA]</scope>
    <source>
        <strain evidence="5 6">JCM 10671</strain>
    </source>
</reference>
<dbReference type="GO" id="GO:0016787">
    <property type="term" value="F:hydrolase activity"/>
    <property type="evidence" value="ECO:0007669"/>
    <property type="project" value="UniProtKB-KW"/>
</dbReference>
<accession>A0ABN1G398</accession>
<keyword evidence="1 5" id="KW-0378">Hydrolase</keyword>
<dbReference type="PANTHER" id="PTHR12304">
    <property type="entry name" value="INOSINE-URIDINE PREFERRING NUCLEOSIDE HYDROLASE"/>
    <property type="match status" value="1"/>
</dbReference>
<gene>
    <name evidence="5" type="ORF">GCM10009547_01030</name>
</gene>
<feature type="domain" description="Inosine/uridine-preferring nucleoside hydrolase" evidence="4">
    <location>
        <begin position="8"/>
        <end position="311"/>
    </location>
</feature>
<dbReference type="SUPFAM" id="SSF53590">
    <property type="entry name" value="Nucleoside hydrolase"/>
    <property type="match status" value="1"/>
</dbReference>
<evidence type="ECO:0000256" key="1">
    <source>
        <dbReference type="ARBA" id="ARBA00022801"/>
    </source>
</evidence>
<keyword evidence="6" id="KW-1185">Reference proteome</keyword>
<name>A0ABN1G398_9ACTN</name>
<sequence length="321" mass="34054">MPPPPRRIIIDTDPGVDDAWAIALAVASPELEVLALTTVVGNADLDTSTRNAHTLLSMLERSAIPVAVGAEEPLGGLLPELIANREFVRQIHGASGLGGLPVPDFTPPNDGPHAVEAMAGILAEAAPHSITVVALAPLTNLALLFDRYPEHLDAIDRVYMMGGSGNGVGNVTPVAEFNVWADPEAAQRVLSEPRVEISMIGLDITLLAAVSPADLDHLTTPIGLALTQMVHGYGDIRDDGWPLHDVVVVAALLDDAVIKTQPATVEVDTARGERRGHTRCTFRSGSSRPVDNAGALPERAVATHLDRDRFRDVVLSRLSKL</sequence>
<dbReference type="InterPro" id="IPR036452">
    <property type="entry name" value="Ribo_hydro-like"/>
</dbReference>
<dbReference type="Proteomes" id="UP001500957">
    <property type="component" value="Unassembled WGS sequence"/>
</dbReference>
<protein>
    <submittedName>
        <fullName evidence="5">Nucleoside hydrolase</fullName>
    </submittedName>
</protein>
<evidence type="ECO:0000256" key="3">
    <source>
        <dbReference type="SAM" id="MobiDB-lite"/>
    </source>
</evidence>
<dbReference type="Gene3D" id="3.90.245.10">
    <property type="entry name" value="Ribonucleoside hydrolase-like"/>
    <property type="match status" value="1"/>
</dbReference>
<feature type="region of interest" description="Disordered" evidence="3">
    <location>
        <begin position="271"/>
        <end position="294"/>
    </location>
</feature>
<proteinExistence type="predicted"/>
<comment type="caution">
    <text evidence="5">The sequence shown here is derived from an EMBL/GenBank/DDBJ whole genome shotgun (WGS) entry which is preliminary data.</text>
</comment>
<evidence type="ECO:0000313" key="6">
    <source>
        <dbReference type="Proteomes" id="UP001500957"/>
    </source>
</evidence>
<organism evidence="5 6">
    <name type="scientific">Sporichthya brevicatena</name>
    <dbReference type="NCBI Taxonomy" id="171442"/>
    <lineage>
        <taxon>Bacteria</taxon>
        <taxon>Bacillati</taxon>
        <taxon>Actinomycetota</taxon>
        <taxon>Actinomycetes</taxon>
        <taxon>Sporichthyales</taxon>
        <taxon>Sporichthyaceae</taxon>
        <taxon>Sporichthya</taxon>
    </lineage>
</organism>
<dbReference type="InterPro" id="IPR023186">
    <property type="entry name" value="IUNH"/>
</dbReference>
<dbReference type="EMBL" id="BAAAHE010000001">
    <property type="protein sequence ID" value="GAA0603263.1"/>
    <property type="molecule type" value="Genomic_DNA"/>
</dbReference>
<dbReference type="RefSeq" id="WP_344600454.1">
    <property type="nucleotide sequence ID" value="NZ_BAAAHE010000001.1"/>
</dbReference>
<dbReference type="PANTHER" id="PTHR12304:SF4">
    <property type="entry name" value="URIDINE NUCLEOSIDASE"/>
    <property type="match status" value="1"/>
</dbReference>